<proteinExistence type="predicted"/>
<protein>
    <submittedName>
        <fullName evidence="2">Uncharacterized protein</fullName>
    </submittedName>
</protein>
<dbReference type="OMA" id="CYFIDEA"/>
<organism evidence="2 3">
    <name type="scientific">Hyaloperonospora arabidopsidis (strain Emoy2)</name>
    <name type="common">Downy mildew agent</name>
    <name type="synonym">Peronospora arabidopsidis</name>
    <dbReference type="NCBI Taxonomy" id="559515"/>
    <lineage>
        <taxon>Eukaryota</taxon>
        <taxon>Sar</taxon>
        <taxon>Stramenopiles</taxon>
        <taxon>Oomycota</taxon>
        <taxon>Peronosporomycetes</taxon>
        <taxon>Peronosporales</taxon>
        <taxon>Peronosporaceae</taxon>
        <taxon>Hyaloperonospora</taxon>
    </lineage>
</organism>
<evidence type="ECO:0000313" key="2">
    <source>
        <dbReference type="EnsemblProtists" id="HpaP811925"/>
    </source>
</evidence>
<dbReference type="EnsemblProtists" id="HpaT811925">
    <property type="protein sequence ID" value="HpaP811925"/>
    <property type="gene ID" value="HpaG811925"/>
</dbReference>
<dbReference type="Proteomes" id="UP000011713">
    <property type="component" value="Unassembled WGS sequence"/>
</dbReference>
<reference evidence="3" key="1">
    <citation type="journal article" date="2010" name="Science">
        <title>Signatures of adaptation to obligate biotrophy in the Hyaloperonospora arabidopsidis genome.</title>
        <authorList>
            <person name="Baxter L."/>
            <person name="Tripathy S."/>
            <person name="Ishaque N."/>
            <person name="Boot N."/>
            <person name="Cabral A."/>
            <person name="Kemen E."/>
            <person name="Thines M."/>
            <person name="Ah-Fong A."/>
            <person name="Anderson R."/>
            <person name="Badejoko W."/>
            <person name="Bittner-Eddy P."/>
            <person name="Boore J.L."/>
            <person name="Chibucos M.C."/>
            <person name="Coates M."/>
            <person name="Dehal P."/>
            <person name="Delehaunty K."/>
            <person name="Dong S."/>
            <person name="Downton P."/>
            <person name="Dumas B."/>
            <person name="Fabro G."/>
            <person name="Fronick C."/>
            <person name="Fuerstenberg S.I."/>
            <person name="Fulton L."/>
            <person name="Gaulin E."/>
            <person name="Govers F."/>
            <person name="Hughes L."/>
            <person name="Humphray S."/>
            <person name="Jiang R.H."/>
            <person name="Judelson H."/>
            <person name="Kamoun S."/>
            <person name="Kyung K."/>
            <person name="Meijer H."/>
            <person name="Minx P."/>
            <person name="Morris P."/>
            <person name="Nelson J."/>
            <person name="Phuntumart V."/>
            <person name="Qutob D."/>
            <person name="Rehmany A."/>
            <person name="Rougon-Cardoso A."/>
            <person name="Ryden P."/>
            <person name="Torto-Alalibo T."/>
            <person name="Studholme D."/>
            <person name="Wang Y."/>
            <person name="Win J."/>
            <person name="Wood J."/>
            <person name="Clifton S.W."/>
            <person name="Rogers J."/>
            <person name="Van den Ackerveken G."/>
            <person name="Jones J.D."/>
            <person name="McDowell J.M."/>
            <person name="Beynon J."/>
            <person name="Tyler B.M."/>
        </authorList>
    </citation>
    <scope>NUCLEOTIDE SEQUENCE [LARGE SCALE GENOMIC DNA]</scope>
    <source>
        <strain evidence="3">Emoy2</strain>
    </source>
</reference>
<accession>M4BZA2</accession>
<feature type="region of interest" description="Disordered" evidence="1">
    <location>
        <begin position="167"/>
        <end position="265"/>
    </location>
</feature>
<keyword evidence="3" id="KW-1185">Reference proteome</keyword>
<feature type="compositionally biased region" description="Low complexity" evidence="1">
    <location>
        <begin position="169"/>
        <end position="207"/>
    </location>
</feature>
<name>M4BZA2_HYAAE</name>
<dbReference type="InParanoid" id="M4BZA2"/>
<dbReference type="eggNOG" id="ENOG502S106">
    <property type="taxonomic scope" value="Eukaryota"/>
</dbReference>
<feature type="compositionally biased region" description="Acidic residues" evidence="1">
    <location>
        <begin position="235"/>
        <end position="245"/>
    </location>
</feature>
<reference evidence="2" key="2">
    <citation type="submission" date="2015-06" db="UniProtKB">
        <authorList>
            <consortium name="EnsemblProtists"/>
        </authorList>
    </citation>
    <scope>IDENTIFICATION</scope>
    <source>
        <strain evidence="2">Emoy2</strain>
    </source>
</reference>
<feature type="compositionally biased region" description="Basic and acidic residues" evidence="1">
    <location>
        <begin position="246"/>
        <end position="257"/>
    </location>
</feature>
<dbReference type="HOGENOM" id="CLU_046500_0_1_1"/>
<sequence>MLLPLPTWPKDFYAQNNPCAFVDPAKVLPVPTGLSYTYDPASNTKAFWTAFNASSFKSIKQLIYKGQKLEPGSSAECGFSLVDGTPRDLPDQIQWDFFTASHEGPFEVYCDDKLVFKDWNAAIDFPEHPANTPYDKAKCKGAKMLTSYWLALHSVPWQVYTNCAPLTGSSSPSNSSSSDSSGSSDDAAQTSPTTPAETPAPTTAAPTPTTPAPTEAPTPDESSVSQTEVSSAGGDESDDEETDEADNAKVKANKEVVEADVSVPTTPAPAVEKCTVMPCYFIDEATT</sequence>
<dbReference type="STRING" id="559515.M4BZA2"/>
<dbReference type="AlphaFoldDB" id="M4BZA2"/>
<evidence type="ECO:0000313" key="3">
    <source>
        <dbReference type="Proteomes" id="UP000011713"/>
    </source>
</evidence>
<dbReference type="VEuPathDB" id="FungiDB:HpaG811925"/>
<dbReference type="EMBL" id="JH598057">
    <property type="status" value="NOT_ANNOTATED_CDS"/>
    <property type="molecule type" value="Genomic_DNA"/>
</dbReference>
<evidence type="ECO:0000256" key="1">
    <source>
        <dbReference type="SAM" id="MobiDB-lite"/>
    </source>
</evidence>